<evidence type="ECO:0000259" key="2">
    <source>
        <dbReference type="Pfam" id="PF02829"/>
    </source>
</evidence>
<reference evidence="4 5" key="1">
    <citation type="submission" date="2020-08" db="EMBL/GenBank/DDBJ databases">
        <title>Genomic Encyclopedia of Type Strains, Phase IV (KMG-IV): sequencing the most valuable type-strain genomes for metagenomic binning, comparative biology and taxonomic classification.</title>
        <authorList>
            <person name="Goeker M."/>
        </authorList>
    </citation>
    <scope>NUCLEOTIDE SEQUENCE [LARGE SCALE GENOMIC DNA]</scope>
    <source>
        <strain evidence="4 5">DSM 24661</strain>
    </source>
</reference>
<keyword evidence="1" id="KW-0533">Nickel</keyword>
<dbReference type="InterPro" id="IPR026043">
    <property type="entry name" value="NadR"/>
</dbReference>
<name>A0A840UBU3_9FIRM</name>
<dbReference type="Gene3D" id="3.30.1340.20">
    <property type="entry name" value="3H domain"/>
    <property type="match status" value="1"/>
</dbReference>
<dbReference type="InterPro" id="IPR035922">
    <property type="entry name" value="3H_dom_sf"/>
</dbReference>
<dbReference type="SUPFAM" id="SSF75500">
    <property type="entry name" value="Putative transcriptional regulator TM1602, C-terminal domain"/>
    <property type="match status" value="1"/>
</dbReference>
<keyword evidence="5" id="KW-1185">Reference proteome</keyword>
<feature type="binding site" evidence="1">
    <location>
        <position position="74"/>
    </location>
    <ligand>
        <name>Ni(2+)</name>
        <dbReference type="ChEBI" id="CHEBI:49786"/>
    </ligand>
</feature>
<dbReference type="RefSeq" id="WP_183859018.1">
    <property type="nucleotide sequence ID" value="NZ_JACHFH010000002.1"/>
</dbReference>
<proteinExistence type="predicted"/>
<feature type="binding site" evidence="1">
    <location>
        <position position="141"/>
    </location>
    <ligand>
        <name>Ni(2+)</name>
        <dbReference type="ChEBI" id="CHEBI:49786"/>
    </ligand>
</feature>
<dbReference type="Pfam" id="PF08279">
    <property type="entry name" value="HTH_11"/>
    <property type="match status" value="1"/>
</dbReference>
<dbReference type="Proteomes" id="UP000559117">
    <property type="component" value="Unassembled WGS sequence"/>
</dbReference>
<dbReference type="PANTHER" id="PTHR40068:SF1">
    <property type="entry name" value="TRANSCRIPTION REPRESSOR NIAR-RELATED"/>
    <property type="match status" value="1"/>
</dbReference>
<evidence type="ECO:0008006" key="6">
    <source>
        <dbReference type="Google" id="ProtNLM"/>
    </source>
</evidence>
<dbReference type="Gene3D" id="1.10.10.10">
    <property type="entry name" value="Winged helix-like DNA-binding domain superfamily/Winged helix DNA-binding domain"/>
    <property type="match status" value="1"/>
</dbReference>
<dbReference type="PIRSF" id="PIRSF037847">
    <property type="entry name" value="NiaR"/>
    <property type="match status" value="1"/>
</dbReference>
<evidence type="ECO:0000259" key="3">
    <source>
        <dbReference type="Pfam" id="PF08279"/>
    </source>
</evidence>
<dbReference type="InterPro" id="IPR036390">
    <property type="entry name" value="WH_DNA-bd_sf"/>
</dbReference>
<sequence>MTGQERRKIIIDAMEKSNEPLSGSDLGKFTNVSRQVVVQDIALLRAQGYTIVSTNRGYILTDVHRFTRLVKVHHSEEKTVDELQTIVDLGGTVVDVHVNHRVYGKVKAQLNIKNRRDIKLFLQDMQTGKSTPLMNITAGYHFHLISAESKEVLDDIEAALREKDYLAEVLPYEVED</sequence>
<gene>
    <name evidence="4" type="ORF">HNR32_000315</name>
</gene>
<dbReference type="AlphaFoldDB" id="A0A840UBU3"/>
<comment type="caution">
    <text evidence="4">The sequence shown here is derived from an EMBL/GenBank/DDBJ whole genome shotgun (WGS) entry which is preliminary data.</text>
</comment>
<organism evidence="4 5">
    <name type="scientific">Pectinatus brassicae</name>
    <dbReference type="NCBI Taxonomy" id="862415"/>
    <lineage>
        <taxon>Bacteria</taxon>
        <taxon>Bacillati</taxon>
        <taxon>Bacillota</taxon>
        <taxon>Negativicutes</taxon>
        <taxon>Selenomonadales</taxon>
        <taxon>Selenomonadaceae</taxon>
        <taxon>Pectinatus</taxon>
    </lineage>
</organism>
<evidence type="ECO:0000313" key="4">
    <source>
        <dbReference type="EMBL" id="MBB5335201.1"/>
    </source>
</evidence>
<accession>A0A840UBU3</accession>
<dbReference type="InterPro" id="IPR004173">
    <property type="entry name" value="3H_domain"/>
</dbReference>
<evidence type="ECO:0000313" key="5">
    <source>
        <dbReference type="Proteomes" id="UP000559117"/>
    </source>
</evidence>
<feature type="binding site" evidence="1">
    <location>
        <position position="82"/>
    </location>
    <ligand>
        <name>Ni(2+)</name>
        <dbReference type="ChEBI" id="CHEBI:49786"/>
    </ligand>
</feature>
<dbReference type="EMBL" id="JACHFH010000002">
    <property type="protein sequence ID" value="MBB5335201.1"/>
    <property type="molecule type" value="Genomic_DNA"/>
</dbReference>
<dbReference type="GO" id="GO:0046872">
    <property type="term" value="F:metal ion binding"/>
    <property type="evidence" value="ECO:0007669"/>
    <property type="project" value="UniProtKB-KW"/>
</dbReference>
<dbReference type="SUPFAM" id="SSF46785">
    <property type="entry name" value="Winged helix' DNA-binding domain"/>
    <property type="match status" value="1"/>
</dbReference>
<dbReference type="InterPro" id="IPR013196">
    <property type="entry name" value="HTH_11"/>
</dbReference>
<feature type="binding site" evidence="1">
    <location>
        <position position="143"/>
    </location>
    <ligand>
        <name>Ni(2+)</name>
        <dbReference type="ChEBI" id="CHEBI:49786"/>
    </ligand>
</feature>
<dbReference type="Pfam" id="PF02829">
    <property type="entry name" value="3H"/>
    <property type="match status" value="1"/>
</dbReference>
<evidence type="ECO:0000256" key="1">
    <source>
        <dbReference type="PIRSR" id="PIRSR037847-1"/>
    </source>
</evidence>
<keyword evidence="1" id="KW-0479">Metal-binding</keyword>
<protein>
    <recommendedName>
        <fullName evidence="6">Transcription repressor NadR</fullName>
    </recommendedName>
</protein>
<feature type="domain" description="Helix-turn-helix type 11" evidence="3">
    <location>
        <begin position="9"/>
        <end position="59"/>
    </location>
</feature>
<dbReference type="PANTHER" id="PTHR40068">
    <property type="entry name" value="TRANSCRIPTION REPRESSOR NIAR-RELATED"/>
    <property type="match status" value="1"/>
</dbReference>
<dbReference type="InterPro" id="IPR036388">
    <property type="entry name" value="WH-like_DNA-bd_sf"/>
</dbReference>
<feature type="domain" description="3H" evidence="2">
    <location>
        <begin position="70"/>
        <end position="166"/>
    </location>
</feature>